<keyword evidence="2" id="KW-1185">Reference proteome</keyword>
<comment type="caution">
    <text evidence="1">The sequence shown here is derived from an EMBL/GenBank/DDBJ whole genome shotgun (WGS) entry which is preliminary data.</text>
</comment>
<reference evidence="1" key="2">
    <citation type="submission" date="2022-01" db="EMBL/GenBank/DDBJ databases">
        <authorList>
            <person name="Yamashiro T."/>
            <person name="Shiraishi A."/>
            <person name="Satake H."/>
            <person name="Nakayama K."/>
        </authorList>
    </citation>
    <scope>NUCLEOTIDE SEQUENCE</scope>
</reference>
<accession>A0ABQ5GNQ6</accession>
<reference evidence="1" key="1">
    <citation type="journal article" date="2022" name="Int. J. Mol. Sci.">
        <title>Draft Genome of Tanacetum Coccineum: Genomic Comparison of Closely Related Tanacetum-Family Plants.</title>
        <authorList>
            <person name="Yamashiro T."/>
            <person name="Shiraishi A."/>
            <person name="Nakayama K."/>
            <person name="Satake H."/>
        </authorList>
    </citation>
    <scope>NUCLEOTIDE SEQUENCE</scope>
</reference>
<sequence length="155" mass="17815">MHNNIMASGSRDRLPMLATGRYAQWQSRFLRYIDNKPKGCLEESHFREDIDKFLQSRVESNGQEGKVNDSVERAYAGIMMDDVSDATSSAIYDMNVTIRVCLQKLMRSILDGREKNAVVVFWLCLNISVDLRRPLMSVRSALYARLSDVLVQRYS</sequence>
<gene>
    <name evidence="1" type="ORF">Tco_1043574</name>
</gene>
<dbReference type="Proteomes" id="UP001151760">
    <property type="component" value="Unassembled WGS sequence"/>
</dbReference>
<dbReference type="EMBL" id="BQNB010018661">
    <property type="protein sequence ID" value="GJT76849.1"/>
    <property type="molecule type" value="Genomic_DNA"/>
</dbReference>
<name>A0ABQ5GNQ6_9ASTR</name>
<protein>
    <submittedName>
        <fullName evidence="1">Uncharacterized protein</fullName>
    </submittedName>
</protein>
<proteinExistence type="predicted"/>
<evidence type="ECO:0000313" key="2">
    <source>
        <dbReference type="Proteomes" id="UP001151760"/>
    </source>
</evidence>
<organism evidence="1 2">
    <name type="scientific">Tanacetum coccineum</name>
    <dbReference type="NCBI Taxonomy" id="301880"/>
    <lineage>
        <taxon>Eukaryota</taxon>
        <taxon>Viridiplantae</taxon>
        <taxon>Streptophyta</taxon>
        <taxon>Embryophyta</taxon>
        <taxon>Tracheophyta</taxon>
        <taxon>Spermatophyta</taxon>
        <taxon>Magnoliopsida</taxon>
        <taxon>eudicotyledons</taxon>
        <taxon>Gunneridae</taxon>
        <taxon>Pentapetalae</taxon>
        <taxon>asterids</taxon>
        <taxon>campanulids</taxon>
        <taxon>Asterales</taxon>
        <taxon>Asteraceae</taxon>
        <taxon>Asteroideae</taxon>
        <taxon>Anthemideae</taxon>
        <taxon>Anthemidinae</taxon>
        <taxon>Tanacetum</taxon>
    </lineage>
</organism>
<evidence type="ECO:0000313" key="1">
    <source>
        <dbReference type="EMBL" id="GJT76849.1"/>
    </source>
</evidence>